<sequence length="82" mass="8625">MYEGSEVRHASLLAVSNPNVISPSSEGRRCQRGCGGEQGRDGSVKGVEAGSLAAASLLLVFDSVKKIDVEMDACCRRSRGVL</sequence>
<dbReference type="EnsemblPlants" id="TuG1812G0300004497.01.T03">
    <property type="protein sequence ID" value="TuG1812G0300004497.01.T03.cds373081"/>
    <property type="gene ID" value="TuG1812G0300004497.01"/>
</dbReference>
<reference evidence="3" key="1">
    <citation type="journal article" date="2013" name="Nature">
        <title>Draft genome of the wheat A-genome progenitor Triticum urartu.</title>
        <authorList>
            <person name="Ling H.Q."/>
            <person name="Zhao S."/>
            <person name="Liu D."/>
            <person name="Wang J."/>
            <person name="Sun H."/>
            <person name="Zhang C."/>
            <person name="Fan H."/>
            <person name="Li D."/>
            <person name="Dong L."/>
            <person name="Tao Y."/>
            <person name="Gao C."/>
            <person name="Wu H."/>
            <person name="Li Y."/>
            <person name="Cui Y."/>
            <person name="Guo X."/>
            <person name="Zheng S."/>
            <person name="Wang B."/>
            <person name="Yu K."/>
            <person name="Liang Q."/>
            <person name="Yang W."/>
            <person name="Lou X."/>
            <person name="Chen J."/>
            <person name="Feng M."/>
            <person name="Jian J."/>
            <person name="Zhang X."/>
            <person name="Luo G."/>
            <person name="Jiang Y."/>
            <person name="Liu J."/>
            <person name="Wang Z."/>
            <person name="Sha Y."/>
            <person name="Zhang B."/>
            <person name="Wu H."/>
            <person name="Tang D."/>
            <person name="Shen Q."/>
            <person name="Xue P."/>
            <person name="Zou S."/>
            <person name="Wang X."/>
            <person name="Liu X."/>
            <person name="Wang F."/>
            <person name="Yang Y."/>
            <person name="An X."/>
            <person name="Dong Z."/>
            <person name="Zhang K."/>
            <person name="Zhang X."/>
            <person name="Luo M.C."/>
            <person name="Dvorak J."/>
            <person name="Tong Y."/>
            <person name="Wang J."/>
            <person name="Yang H."/>
            <person name="Li Z."/>
            <person name="Wang D."/>
            <person name="Zhang A."/>
            <person name="Wang J."/>
        </authorList>
    </citation>
    <scope>NUCLEOTIDE SEQUENCE</scope>
    <source>
        <strain evidence="3">cv. G1812</strain>
    </source>
</reference>
<reference evidence="2" key="3">
    <citation type="submission" date="2022-06" db="UniProtKB">
        <authorList>
            <consortium name="EnsemblPlants"/>
        </authorList>
    </citation>
    <scope>IDENTIFICATION</scope>
</reference>
<dbReference type="Proteomes" id="UP000015106">
    <property type="component" value="Chromosome 3"/>
</dbReference>
<evidence type="ECO:0000313" key="2">
    <source>
        <dbReference type="EnsemblPlants" id="TuG1812G0300004497.01.T03.cds373081"/>
    </source>
</evidence>
<keyword evidence="3" id="KW-1185">Reference proteome</keyword>
<dbReference type="AlphaFoldDB" id="A0A8R7U174"/>
<evidence type="ECO:0000256" key="1">
    <source>
        <dbReference type="SAM" id="MobiDB-lite"/>
    </source>
</evidence>
<feature type="region of interest" description="Disordered" evidence="1">
    <location>
        <begin position="23"/>
        <end position="44"/>
    </location>
</feature>
<protein>
    <submittedName>
        <fullName evidence="2">Uncharacterized protein</fullName>
    </submittedName>
</protein>
<organism evidence="2 3">
    <name type="scientific">Triticum urartu</name>
    <name type="common">Red wild einkorn</name>
    <name type="synonym">Crithodium urartu</name>
    <dbReference type="NCBI Taxonomy" id="4572"/>
    <lineage>
        <taxon>Eukaryota</taxon>
        <taxon>Viridiplantae</taxon>
        <taxon>Streptophyta</taxon>
        <taxon>Embryophyta</taxon>
        <taxon>Tracheophyta</taxon>
        <taxon>Spermatophyta</taxon>
        <taxon>Magnoliopsida</taxon>
        <taxon>Liliopsida</taxon>
        <taxon>Poales</taxon>
        <taxon>Poaceae</taxon>
        <taxon>BOP clade</taxon>
        <taxon>Pooideae</taxon>
        <taxon>Triticodae</taxon>
        <taxon>Triticeae</taxon>
        <taxon>Triticinae</taxon>
        <taxon>Triticum</taxon>
    </lineage>
</organism>
<reference evidence="2" key="2">
    <citation type="submission" date="2018-03" db="EMBL/GenBank/DDBJ databases">
        <title>The Triticum urartu genome reveals the dynamic nature of wheat genome evolution.</title>
        <authorList>
            <person name="Ling H."/>
            <person name="Ma B."/>
            <person name="Shi X."/>
            <person name="Liu H."/>
            <person name="Dong L."/>
            <person name="Sun H."/>
            <person name="Cao Y."/>
            <person name="Gao Q."/>
            <person name="Zheng S."/>
            <person name="Li Y."/>
            <person name="Yu Y."/>
            <person name="Du H."/>
            <person name="Qi M."/>
            <person name="Li Y."/>
            <person name="Yu H."/>
            <person name="Cui Y."/>
            <person name="Wang N."/>
            <person name="Chen C."/>
            <person name="Wu H."/>
            <person name="Zhao Y."/>
            <person name="Zhang J."/>
            <person name="Li Y."/>
            <person name="Zhou W."/>
            <person name="Zhang B."/>
            <person name="Hu W."/>
            <person name="Eijk M."/>
            <person name="Tang J."/>
            <person name="Witsenboer H."/>
            <person name="Zhao S."/>
            <person name="Li Z."/>
            <person name="Zhang A."/>
            <person name="Wang D."/>
            <person name="Liang C."/>
        </authorList>
    </citation>
    <scope>NUCLEOTIDE SEQUENCE [LARGE SCALE GENOMIC DNA]</scope>
    <source>
        <strain evidence="2">cv. G1812</strain>
    </source>
</reference>
<evidence type="ECO:0000313" key="3">
    <source>
        <dbReference type="Proteomes" id="UP000015106"/>
    </source>
</evidence>
<name>A0A8R7U174_TRIUA</name>
<accession>A0A8R7U174</accession>
<dbReference type="Gramene" id="TuG1812G0300004497.01.T03">
    <property type="protein sequence ID" value="TuG1812G0300004497.01.T03.cds373081"/>
    <property type="gene ID" value="TuG1812G0300004497.01"/>
</dbReference>
<proteinExistence type="predicted"/>